<dbReference type="EMBL" id="CM055738">
    <property type="protein sequence ID" value="KAJ8005338.1"/>
    <property type="molecule type" value="Genomic_DNA"/>
</dbReference>
<gene>
    <name evidence="1" type="ORF">DPEC_G00145590</name>
</gene>
<comment type="caution">
    <text evidence="1">The sequence shown here is derived from an EMBL/GenBank/DDBJ whole genome shotgun (WGS) entry which is preliminary data.</text>
</comment>
<accession>A0ACC2GNL6</accession>
<protein>
    <submittedName>
        <fullName evidence="1">Uncharacterized protein</fullName>
    </submittedName>
</protein>
<name>A0ACC2GNL6_DALPE</name>
<proteinExistence type="predicted"/>
<organism evidence="1 2">
    <name type="scientific">Dallia pectoralis</name>
    <name type="common">Alaska blackfish</name>
    <dbReference type="NCBI Taxonomy" id="75939"/>
    <lineage>
        <taxon>Eukaryota</taxon>
        <taxon>Metazoa</taxon>
        <taxon>Chordata</taxon>
        <taxon>Craniata</taxon>
        <taxon>Vertebrata</taxon>
        <taxon>Euteleostomi</taxon>
        <taxon>Actinopterygii</taxon>
        <taxon>Neopterygii</taxon>
        <taxon>Teleostei</taxon>
        <taxon>Protacanthopterygii</taxon>
        <taxon>Esociformes</taxon>
        <taxon>Umbridae</taxon>
        <taxon>Dallia</taxon>
    </lineage>
</organism>
<dbReference type="Proteomes" id="UP001157502">
    <property type="component" value="Chromosome 11"/>
</dbReference>
<evidence type="ECO:0000313" key="1">
    <source>
        <dbReference type="EMBL" id="KAJ8005338.1"/>
    </source>
</evidence>
<keyword evidence="2" id="KW-1185">Reference proteome</keyword>
<evidence type="ECO:0000313" key="2">
    <source>
        <dbReference type="Proteomes" id="UP001157502"/>
    </source>
</evidence>
<sequence length="108" mass="12182">MVLLKENKVKYFDVFIPSADCGNCYLIDIGPVVGIVACDIVLTLLIALVAFCLATFQKKRSRLESRRQGTGKKLTASKRKTVEIPESVYQELHGVQSDVYSDLQQFRR</sequence>
<reference evidence="1" key="1">
    <citation type="submission" date="2021-05" db="EMBL/GenBank/DDBJ databases">
        <authorList>
            <person name="Pan Q."/>
            <person name="Jouanno E."/>
            <person name="Zahm M."/>
            <person name="Klopp C."/>
            <person name="Cabau C."/>
            <person name="Louis A."/>
            <person name="Berthelot C."/>
            <person name="Parey E."/>
            <person name="Roest Crollius H."/>
            <person name="Montfort J."/>
            <person name="Robinson-Rechavi M."/>
            <person name="Bouchez O."/>
            <person name="Lampietro C."/>
            <person name="Lopez Roques C."/>
            <person name="Donnadieu C."/>
            <person name="Postlethwait J."/>
            <person name="Bobe J."/>
            <person name="Dillon D."/>
            <person name="Chandos A."/>
            <person name="von Hippel F."/>
            <person name="Guiguen Y."/>
        </authorList>
    </citation>
    <scope>NUCLEOTIDE SEQUENCE</scope>
    <source>
        <strain evidence="1">YG-Jan2019</strain>
    </source>
</reference>